<comment type="caution">
    <text evidence="1">The sequence shown here is derived from an EMBL/GenBank/DDBJ whole genome shotgun (WGS) entry which is preliminary data.</text>
</comment>
<organism evidence="1">
    <name type="scientific">marine sediment metagenome</name>
    <dbReference type="NCBI Taxonomy" id="412755"/>
    <lineage>
        <taxon>unclassified sequences</taxon>
        <taxon>metagenomes</taxon>
        <taxon>ecological metagenomes</taxon>
    </lineage>
</organism>
<gene>
    <name evidence="1" type="ORF">LCGC14_2655020</name>
</gene>
<evidence type="ECO:0000313" key="1">
    <source>
        <dbReference type="EMBL" id="KKK97210.1"/>
    </source>
</evidence>
<name>A0A0F9AFY2_9ZZZZ</name>
<protein>
    <submittedName>
        <fullName evidence="1">Uncharacterized protein</fullName>
    </submittedName>
</protein>
<dbReference type="AlphaFoldDB" id="A0A0F9AFY2"/>
<proteinExistence type="predicted"/>
<feature type="non-terminal residue" evidence="1">
    <location>
        <position position="422"/>
    </location>
</feature>
<reference evidence="1" key="1">
    <citation type="journal article" date="2015" name="Nature">
        <title>Complex archaea that bridge the gap between prokaryotes and eukaryotes.</title>
        <authorList>
            <person name="Spang A."/>
            <person name="Saw J.H."/>
            <person name="Jorgensen S.L."/>
            <person name="Zaremba-Niedzwiedzka K."/>
            <person name="Martijn J."/>
            <person name="Lind A.E."/>
            <person name="van Eijk R."/>
            <person name="Schleper C."/>
            <person name="Guy L."/>
            <person name="Ettema T.J."/>
        </authorList>
    </citation>
    <scope>NUCLEOTIDE SEQUENCE</scope>
</reference>
<dbReference type="EMBL" id="LAZR01046152">
    <property type="protein sequence ID" value="KKK97210.1"/>
    <property type="molecule type" value="Genomic_DNA"/>
</dbReference>
<sequence>MGAAEPTGLAQSEWRKGRLHGIDSLPAGDVAVGKAIMTYADEVNTNRNSRHWVRAVQWVENILFSLGRHYVDDILISRLSRDTDGQQSIVQEAADNIPKPVNDLLGRYIETNIALLTENKPIPRVDAKSGRAEDEDAAKLSELTMEYMWEALDLPEKHREIARIILHCGVCWMEIIYDETLPRRMTAPKTETAETSILPGVEGGGGITIPVSREVPLHDERGRPIYTDNVEYGDISAKIISPFEMHLPVNHWWDDENMGWVMREYYTSKDLLLDRFEKKPGLSLTKKDGWHLDRLKDAGSTNVKNLPIWWWERLSDIVEGPGPSLYVGTPETWEGFTTVRIFDRKPNPKWPRGRTILTVGDQVIYDSPKKRGARAYDPRWPTRWHPYIRFRWEAIGSMYGRSLLSKLLPKIKRVNAIDTTMI</sequence>
<accession>A0A0F9AFY2</accession>